<dbReference type="Pfam" id="PF00378">
    <property type="entry name" value="ECH_1"/>
    <property type="match status" value="1"/>
</dbReference>
<gene>
    <name evidence="2" type="ORF">VP06_08925</name>
</gene>
<dbReference type="PANTHER" id="PTHR42964:SF1">
    <property type="entry name" value="POLYKETIDE BIOSYNTHESIS ENOYL-COA HYDRATASE PKSH-RELATED"/>
    <property type="match status" value="1"/>
</dbReference>
<reference evidence="2 3" key="1">
    <citation type="submission" date="2015-03" db="EMBL/GenBank/DDBJ databases">
        <title>Genome sequencing of Methylobacterium aquaticum DSM16371 type strain.</title>
        <authorList>
            <person name="Chaudhry V."/>
            <person name="Patil P.B."/>
        </authorList>
    </citation>
    <scope>NUCLEOTIDE SEQUENCE [LARGE SCALE GENOMIC DNA]</scope>
    <source>
        <strain evidence="2 3">DSM 16371</strain>
    </source>
</reference>
<dbReference type="OrthoDB" id="9795613at2"/>
<dbReference type="AlphaFoldDB" id="A0A0J6STG9"/>
<evidence type="ECO:0000313" key="3">
    <source>
        <dbReference type="Proteomes" id="UP000035929"/>
    </source>
</evidence>
<dbReference type="PATRIC" id="fig|270351.6.peg.6548"/>
<dbReference type="EMBL" id="LABX01000064">
    <property type="protein sequence ID" value="KMO36867.1"/>
    <property type="molecule type" value="Genomic_DNA"/>
</dbReference>
<evidence type="ECO:0000313" key="2">
    <source>
        <dbReference type="EMBL" id="KMO36867.1"/>
    </source>
</evidence>
<dbReference type="PANTHER" id="PTHR42964">
    <property type="entry name" value="ENOYL-COA HYDRATASE"/>
    <property type="match status" value="1"/>
</dbReference>
<comment type="caution">
    <text evidence="2">The sequence shown here is derived from an EMBL/GenBank/DDBJ whole genome shotgun (WGS) entry which is preliminary data.</text>
</comment>
<protein>
    <submittedName>
        <fullName evidence="2">Enoyl-CoA hydratase</fullName>
    </submittedName>
</protein>
<dbReference type="RefSeq" id="WP_048463429.1">
    <property type="nucleotide sequence ID" value="NZ_LABX01000064.1"/>
</dbReference>
<name>A0A0J6STG9_9HYPH</name>
<accession>A0A0J6STG9</accession>
<proteinExistence type="inferred from homology"/>
<dbReference type="Proteomes" id="UP000035929">
    <property type="component" value="Unassembled WGS sequence"/>
</dbReference>
<sequence length="272" mass="29156">MEGTSPVLWQIDARGVARVEFNRPHVNNAYDGALIDGILATLNALSTAAGLRAVVLSGRGRHFQAGADLQWIRQVREQDMAANVRASRMTAEAIRRLGAVSVPTIALVQGACFGGGTGIVAACDVVVAAENAVFSIAEVRWGLTAAIIIPQLSDAIGVRQVRRYAVTGERFDAKEARRIGLVHEVVPPGQLLETGERVVGHVLENGPEAIRETKSITCDGERKPLTAEQFDALIIGHAAKRCSEEAGEGLASFVEKREASWVTHHARRNDAT</sequence>
<evidence type="ECO:0000256" key="1">
    <source>
        <dbReference type="ARBA" id="ARBA00005254"/>
    </source>
</evidence>
<organism evidence="2 3">
    <name type="scientific">Methylobacterium aquaticum</name>
    <dbReference type="NCBI Taxonomy" id="270351"/>
    <lineage>
        <taxon>Bacteria</taxon>
        <taxon>Pseudomonadati</taxon>
        <taxon>Pseudomonadota</taxon>
        <taxon>Alphaproteobacteria</taxon>
        <taxon>Hyphomicrobiales</taxon>
        <taxon>Methylobacteriaceae</taxon>
        <taxon>Methylobacterium</taxon>
    </lineage>
</organism>
<dbReference type="Gene3D" id="3.90.226.10">
    <property type="entry name" value="2-enoyl-CoA Hydratase, Chain A, domain 1"/>
    <property type="match status" value="1"/>
</dbReference>
<dbReference type="InterPro" id="IPR029045">
    <property type="entry name" value="ClpP/crotonase-like_dom_sf"/>
</dbReference>
<dbReference type="GO" id="GO:0008300">
    <property type="term" value="P:isoprenoid catabolic process"/>
    <property type="evidence" value="ECO:0007669"/>
    <property type="project" value="TreeGrafter"/>
</dbReference>
<dbReference type="CDD" id="cd06558">
    <property type="entry name" value="crotonase-like"/>
    <property type="match status" value="1"/>
</dbReference>
<dbReference type="GO" id="GO:0003824">
    <property type="term" value="F:catalytic activity"/>
    <property type="evidence" value="ECO:0007669"/>
    <property type="project" value="UniProtKB-ARBA"/>
</dbReference>
<dbReference type="SUPFAM" id="SSF52096">
    <property type="entry name" value="ClpP/crotonase"/>
    <property type="match status" value="1"/>
</dbReference>
<dbReference type="InterPro" id="IPR051683">
    <property type="entry name" value="Enoyl-CoA_Hydratase/Isomerase"/>
</dbReference>
<comment type="similarity">
    <text evidence="1">Belongs to the enoyl-CoA hydratase/isomerase family.</text>
</comment>
<dbReference type="InterPro" id="IPR001753">
    <property type="entry name" value="Enoyl-CoA_hydra/iso"/>
</dbReference>